<dbReference type="RefSeq" id="WP_263572029.1">
    <property type="nucleotide sequence ID" value="NZ_JAJIRN010000006.1"/>
</dbReference>
<evidence type="ECO:0000313" key="4">
    <source>
        <dbReference type="Proteomes" id="UP001209701"/>
    </source>
</evidence>
<dbReference type="EMBL" id="JAJIRN010000006">
    <property type="protein sequence ID" value="MCV2369445.1"/>
    <property type="molecule type" value="Genomic_DNA"/>
</dbReference>
<evidence type="ECO:0000313" key="3">
    <source>
        <dbReference type="EMBL" id="MCV2369445.1"/>
    </source>
</evidence>
<keyword evidence="3" id="KW-0328">Glycosyltransferase</keyword>
<sequence>MIYIDVTDLILWVRRKSTVTGIQRVHINYAVNALDHGAKCLMFYGRDCRKVALVSDEFVRYMGDVLSSRVPMDKAKFFTMCPNARLFPWPDYRQKYAHRPLKRVLHTLGGHLRFHSQRWLFERKAPSPEFQPGDALLSIGRDWTMEGYVANIQRLKDEYGIRPQLFLHDMIPIPGEKQAGTAKRFLSFVIDAFKTFDRFFTSSDYNRGEIIKYMHEFVGYEKPVEKLGFGQNINAMGLAPTALPAGLEAGRYLLCVGRVAASKNQIRLMKAWHKLVQAGADSGVKLVLLGELSGSYREFNDYLNNAKALTGKLILLEKASDQLLNTLYQNCLFTVFPSTIEGYGLPAAESVAYGKFCLASNATSIPEAAGIYADYFDPYDEDEMQAKLSHYLNDAAALQAREALIKAAPIRTWAQASAELLERAGRPLDADSSQQG</sequence>
<dbReference type="GO" id="GO:0016757">
    <property type="term" value="F:glycosyltransferase activity"/>
    <property type="evidence" value="ECO:0007669"/>
    <property type="project" value="UniProtKB-KW"/>
</dbReference>
<dbReference type="Gene3D" id="3.40.50.2000">
    <property type="entry name" value="Glycogen Phosphorylase B"/>
    <property type="match status" value="1"/>
</dbReference>
<evidence type="ECO:0000256" key="1">
    <source>
        <dbReference type="ARBA" id="ARBA00022679"/>
    </source>
</evidence>
<dbReference type="SUPFAM" id="SSF53756">
    <property type="entry name" value="UDP-Glycosyltransferase/glycogen phosphorylase"/>
    <property type="match status" value="1"/>
</dbReference>
<name>A0ABT2YHM3_9BURK</name>
<feature type="domain" description="Glycosyl transferase family 1" evidence="2">
    <location>
        <begin position="251"/>
        <end position="408"/>
    </location>
</feature>
<dbReference type="Proteomes" id="UP001209701">
    <property type="component" value="Unassembled WGS sequence"/>
</dbReference>
<reference evidence="3 4" key="1">
    <citation type="submission" date="2021-11" db="EMBL/GenBank/DDBJ databases">
        <authorList>
            <person name="Liang Q."/>
            <person name="Mou H."/>
            <person name="Liu Z."/>
        </authorList>
    </citation>
    <scope>NUCLEOTIDE SEQUENCE [LARGE SCALE GENOMIC DNA]</scope>
    <source>
        <strain evidence="3 4">CHU3</strain>
    </source>
</reference>
<gene>
    <name evidence="3" type="ORF">LNV07_15300</name>
</gene>
<keyword evidence="4" id="KW-1185">Reference proteome</keyword>
<keyword evidence="1 3" id="KW-0808">Transferase</keyword>
<organism evidence="3 4">
    <name type="scientific">Roseateles oligotrophus</name>
    <dbReference type="NCBI Taxonomy" id="1769250"/>
    <lineage>
        <taxon>Bacteria</taxon>
        <taxon>Pseudomonadati</taxon>
        <taxon>Pseudomonadota</taxon>
        <taxon>Betaproteobacteria</taxon>
        <taxon>Burkholderiales</taxon>
        <taxon>Sphaerotilaceae</taxon>
        <taxon>Roseateles</taxon>
    </lineage>
</organism>
<evidence type="ECO:0000259" key="2">
    <source>
        <dbReference type="Pfam" id="PF00534"/>
    </source>
</evidence>
<dbReference type="PANTHER" id="PTHR46401:SF2">
    <property type="entry name" value="GLYCOSYLTRANSFERASE WBBK-RELATED"/>
    <property type="match status" value="1"/>
</dbReference>
<protein>
    <submittedName>
        <fullName evidence="3">Glycosyltransferase</fullName>
        <ecNumber evidence="3">2.4.-.-</ecNumber>
    </submittedName>
</protein>
<comment type="caution">
    <text evidence="3">The sequence shown here is derived from an EMBL/GenBank/DDBJ whole genome shotgun (WGS) entry which is preliminary data.</text>
</comment>
<proteinExistence type="predicted"/>
<dbReference type="EC" id="2.4.-.-" evidence="3"/>
<dbReference type="PANTHER" id="PTHR46401">
    <property type="entry name" value="GLYCOSYLTRANSFERASE WBBK-RELATED"/>
    <property type="match status" value="1"/>
</dbReference>
<accession>A0ABT2YHM3</accession>
<dbReference type="Pfam" id="PF00534">
    <property type="entry name" value="Glycos_transf_1"/>
    <property type="match status" value="1"/>
</dbReference>
<dbReference type="InterPro" id="IPR001296">
    <property type="entry name" value="Glyco_trans_1"/>
</dbReference>